<dbReference type="Proteomes" id="UP001190700">
    <property type="component" value="Unassembled WGS sequence"/>
</dbReference>
<proteinExistence type="predicted"/>
<accession>A0AAE0G072</accession>
<keyword evidence="2" id="KW-1185">Reference proteome</keyword>
<name>A0AAE0G072_9CHLO</name>
<dbReference type="AlphaFoldDB" id="A0AAE0G072"/>
<organism evidence="1 2">
    <name type="scientific">Cymbomonas tetramitiformis</name>
    <dbReference type="NCBI Taxonomy" id="36881"/>
    <lineage>
        <taxon>Eukaryota</taxon>
        <taxon>Viridiplantae</taxon>
        <taxon>Chlorophyta</taxon>
        <taxon>Pyramimonadophyceae</taxon>
        <taxon>Pyramimonadales</taxon>
        <taxon>Pyramimonadaceae</taxon>
        <taxon>Cymbomonas</taxon>
    </lineage>
</organism>
<protein>
    <submittedName>
        <fullName evidence="1">Uncharacterized protein</fullName>
    </submittedName>
</protein>
<evidence type="ECO:0000313" key="2">
    <source>
        <dbReference type="Proteomes" id="UP001190700"/>
    </source>
</evidence>
<gene>
    <name evidence="1" type="ORF">CYMTET_23036</name>
</gene>
<evidence type="ECO:0000313" key="1">
    <source>
        <dbReference type="EMBL" id="KAK3268461.1"/>
    </source>
</evidence>
<reference evidence="1 2" key="1">
    <citation type="journal article" date="2015" name="Genome Biol. Evol.">
        <title>Comparative Genomics of a Bacterivorous Green Alga Reveals Evolutionary Causalities and Consequences of Phago-Mixotrophic Mode of Nutrition.</title>
        <authorList>
            <person name="Burns J.A."/>
            <person name="Paasch A."/>
            <person name="Narechania A."/>
            <person name="Kim E."/>
        </authorList>
    </citation>
    <scope>NUCLEOTIDE SEQUENCE [LARGE SCALE GENOMIC DNA]</scope>
    <source>
        <strain evidence="1 2">PLY_AMNH</strain>
    </source>
</reference>
<dbReference type="EMBL" id="LGRX02011814">
    <property type="protein sequence ID" value="KAK3268461.1"/>
    <property type="molecule type" value="Genomic_DNA"/>
</dbReference>
<sequence>VGTGAPGVTQGCSNQLGHSNPLFALEMGDSAGDWAPSSEDEDHFYLGSGAGFGPSKPMVSVVNPNMRQVNEFVDNHPQVIASLTISLRDMTITDKVSCVHSWIQANPATVRVLTPSDLSTIFNYLEPELAKNPSIAHHLAMAIRPGLTCDHINAAMHAATRVKDDVAIQMVPFCTDFDEGGRKMILDRVSEEKRSMAAFKFGTLR</sequence>
<comment type="caution">
    <text evidence="1">The sequence shown here is derived from an EMBL/GenBank/DDBJ whole genome shotgun (WGS) entry which is preliminary data.</text>
</comment>
<feature type="non-terminal residue" evidence="1">
    <location>
        <position position="1"/>
    </location>
</feature>